<evidence type="ECO:0000313" key="5">
    <source>
        <dbReference type="Proteomes" id="UP000594464"/>
    </source>
</evidence>
<dbReference type="PROSITE" id="PS50825">
    <property type="entry name" value="HYR"/>
    <property type="match status" value="1"/>
</dbReference>
<accession>A0A7T0C0M4</accession>
<dbReference type="PANTHER" id="PTHR24273:SF32">
    <property type="entry name" value="HYALIN"/>
    <property type="match status" value="1"/>
</dbReference>
<feature type="region of interest" description="Disordered" evidence="2">
    <location>
        <begin position="929"/>
        <end position="948"/>
    </location>
</feature>
<dbReference type="Pfam" id="PF24907">
    <property type="entry name" value="SIBA-E_N"/>
    <property type="match status" value="1"/>
</dbReference>
<keyword evidence="1" id="KW-0677">Repeat</keyword>
<feature type="region of interest" description="Disordered" evidence="2">
    <location>
        <begin position="988"/>
        <end position="1009"/>
    </location>
</feature>
<feature type="region of interest" description="Disordered" evidence="2">
    <location>
        <begin position="1054"/>
        <end position="1093"/>
    </location>
</feature>
<evidence type="ECO:0000256" key="2">
    <source>
        <dbReference type="SAM" id="MobiDB-lite"/>
    </source>
</evidence>
<dbReference type="EMBL" id="CP048620">
    <property type="protein sequence ID" value="QPJ64332.1"/>
    <property type="molecule type" value="Genomic_DNA"/>
</dbReference>
<feature type="region of interest" description="Disordered" evidence="2">
    <location>
        <begin position="442"/>
        <end position="475"/>
    </location>
</feature>
<dbReference type="SUPFAM" id="SSF49299">
    <property type="entry name" value="PKD domain"/>
    <property type="match status" value="1"/>
</dbReference>
<feature type="compositionally biased region" description="Basic and acidic residues" evidence="2">
    <location>
        <begin position="993"/>
        <end position="1007"/>
    </location>
</feature>
<dbReference type="InterPro" id="IPR035986">
    <property type="entry name" value="PKD_dom_sf"/>
</dbReference>
<dbReference type="Pfam" id="PF22352">
    <property type="entry name" value="K319L-like_PKD"/>
    <property type="match status" value="1"/>
</dbReference>
<dbReference type="InterPro" id="IPR013783">
    <property type="entry name" value="Ig-like_fold"/>
</dbReference>
<evidence type="ECO:0000256" key="1">
    <source>
        <dbReference type="ARBA" id="ARBA00022737"/>
    </source>
</evidence>
<gene>
    <name evidence="4" type="ORF">G3M78_02535</name>
</gene>
<evidence type="ECO:0000313" key="4">
    <source>
        <dbReference type="EMBL" id="QPJ64332.1"/>
    </source>
</evidence>
<dbReference type="Pfam" id="PF02494">
    <property type="entry name" value="HYR"/>
    <property type="match status" value="1"/>
</dbReference>
<sequence length="1093" mass="112740">MKSKTNHYLVLLLTLFFMIMGAADAFATHFRFGQITWKKTGPTTVQFTVTSAWRSSFGVQPTSQVVELGDGTWGQAGPVVATLSDLRGESYNIHTNTFSKTYPGTGPYRASIDSCCRISTLSNGSDTIYRVQTMVDLRGSQTGSTISSITPQLQWPQGPNSVALPFADPDSNNVTCSLAALSGTTDAGYNTHPTAGGNALSVSSDCVVSWDATSAADKSKWALQVELTEGGLTSDLDFIIEVNGQLALNEAPTCTLNGPVNSTVGVGQAFAISATGNDLEDTQLTMTALGVPAGATLVPSSGTTQNDPFNTTFNFTPTTTGSHAVTINFADSQNAQGSCNFSLNVVNAPPVADAGSDQNVDEETNATLDGTNSSDPFGRTLTYSWVQVAGPAVALSGSSSANPSFTAPAVLVDTVATFELTVDNGSFTDTDTVDVTIVNTNTPPVADAGPDQTVEQEGPAGSNVTLDGSASSDADNDPLTYDWSGDATASGVNPIVPLAAGTHNITLTVSDGSETSDDTVQITVADTIAPVITVSDRTVEVTGPTQAVDVSGDATATDAVGVVSLTNDAPATFNANTTTVVTWTACDAAGNCSTAVQNVTVQDTTPPVITVTDRTVEATGPTMSVDISADATATDEFGVASLTNDAPATFPANATTVVTWTATDAAGNTSTAVQNVTVQDTIAPVITTTDRTVEATGPTMSIDISADASATDAVGVVSLTNDAPATFPANATTVVTWTATDAAGNSSTAVQNVTVQDTIAPVVTATDRTVEATGPTMAINISADASATDAVGVVSLTNDAPATFAANSTTVVTWTATDAAGNSSTAVQNVTVQDTIAPALAAPADVTTGATGTLTTVALGSPTATDAVGVVSLTNDAPAAGFPVDSTTTVTWTASDAAGNTSTATQVVTVRPFDLDINIFKTKLKIHRGDSDKDKDKDKDKDNDRGPKDWLQIDGKFTEFSNGDGLNWLTDPVVITLNGFTWNLPPGSFTVKGGDRDKDKDKDRDRGVTYTYKGGHSGLTEVKVDRNGKFKLKVKRTDLSGLSYSTPIPFSVTVGNDFGETDVSFNTRRGNDGDKDKDDDKGKKSKKKSGKRR</sequence>
<dbReference type="KEGG" id="nva:G3M78_02535"/>
<organism evidence="4 5">
    <name type="scientific">Candidatus Nitrohelix vancouverensis</name>
    <dbReference type="NCBI Taxonomy" id="2705534"/>
    <lineage>
        <taxon>Bacteria</taxon>
        <taxon>Pseudomonadati</taxon>
        <taxon>Nitrospinota/Tectimicrobiota group</taxon>
        <taxon>Nitrospinota</taxon>
        <taxon>Nitrospinia</taxon>
        <taxon>Nitrospinales</taxon>
        <taxon>Nitrospinaceae</taxon>
        <taxon>Candidatus Nitrohelix</taxon>
    </lineage>
</organism>
<dbReference type="AlphaFoldDB" id="A0A7T0C0M4"/>
<feature type="compositionally biased region" description="Polar residues" evidence="2">
    <location>
        <begin position="462"/>
        <end position="473"/>
    </location>
</feature>
<dbReference type="SMART" id="SM00089">
    <property type="entry name" value="PKD"/>
    <property type="match status" value="1"/>
</dbReference>
<dbReference type="InterPro" id="IPR000601">
    <property type="entry name" value="PKD_dom"/>
</dbReference>
<dbReference type="InterPro" id="IPR022409">
    <property type="entry name" value="PKD/Chitinase_dom"/>
</dbReference>
<feature type="domain" description="HYR" evidence="3">
    <location>
        <begin position="833"/>
        <end position="912"/>
    </location>
</feature>
<evidence type="ECO:0000259" key="3">
    <source>
        <dbReference type="PROSITE" id="PS50825"/>
    </source>
</evidence>
<dbReference type="InterPro" id="IPR003410">
    <property type="entry name" value="HYR_dom"/>
</dbReference>
<name>A0A7T0C0M4_9BACT</name>
<reference evidence="5" key="1">
    <citation type="submission" date="2020-02" db="EMBL/GenBank/DDBJ databases">
        <title>Genomic and physiological characterization of two novel Nitrospinaceae genera.</title>
        <authorList>
            <person name="Mueller A.J."/>
            <person name="Jung M.-Y."/>
            <person name="Strachan C.R."/>
            <person name="Herbold C.W."/>
            <person name="Kirkegaard R.H."/>
            <person name="Daims H."/>
        </authorList>
    </citation>
    <scope>NUCLEOTIDE SEQUENCE [LARGE SCALE GENOMIC DNA]</scope>
</reference>
<protein>
    <submittedName>
        <fullName evidence="4">HYR domain-containing protein</fullName>
    </submittedName>
</protein>
<feature type="compositionally biased region" description="Basic and acidic residues" evidence="2">
    <location>
        <begin position="1069"/>
        <end position="1082"/>
    </location>
</feature>
<dbReference type="Gene3D" id="2.60.40.10">
    <property type="entry name" value="Immunoglobulins"/>
    <property type="match status" value="3"/>
</dbReference>
<feature type="compositionally biased region" description="Basic residues" evidence="2">
    <location>
        <begin position="1083"/>
        <end position="1093"/>
    </location>
</feature>
<dbReference type="PANTHER" id="PTHR24273">
    <property type="entry name" value="FI04643P-RELATED"/>
    <property type="match status" value="1"/>
</dbReference>
<dbReference type="InterPro" id="IPR056844">
    <property type="entry name" value="SibA-E_N"/>
</dbReference>
<dbReference type="Pfam" id="PF18911">
    <property type="entry name" value="PKD_4"/>
    <property type="match status" value="1"/>
</dbReference>
<dbReference type="Proteomes" id="UP000594464">
    <property type="component" value="Chromosome"/>
</dbReference>
<proteinExistence type="predicted"/>